<evidence type="ECO:0000256" key="9">
    <source>
        <dbReference type="ARBA" id="ARBA00022840"/>
    </source>
</evidence>
<comment type="similarity">
    <text evidence="4">Belongs to the helicase family.</text>
</comment>
<dbReference type="PANTHER" id="PTHR12131:SF1">
    <property type="entry name" value="ATP-DEPENDENT RNA HELICASE SUPV3L1, MITOCHONDRIAL-RELATED"/>
    <property type="match status" value="1"/>
</dbReference>
<dbReference type="Pfam" id="PF12513">
    <property type="entry name" value="SUV3_C"/>
    <property type="match status" value="1"/>
</dbReference>
<evidence type="ECO:0000256" key="5">
    <source>
        <dbReference type="ARBA" id="ARBA00012552"/>
    </source>
</evidence>
<dbReference type="CDD" id="cd18805">
    <property type="entry name" value="SF2_C_suv3"/>
    <property type="match status" value="1"/>
</dbReference>
<sequence>MQGFIVQTTEMYNCNSLFLWSVCCFGGMQSATTSTVRFCTSLTLGRIRASVAAIHISAVDSSRRRGIRARFDPSTTQKLPEKKKSIDELVVPQAVRRPKNGMKLEFDGMENVSREVMGAKLDEFYRRSIIRQMAQENHMNGRLYQRAYTDFRSYCLDASLDAALQVTFSDIINHNQSVDTLFPFFLSHARKVFPHLESIDDLKLISDLTQPHNWYPEARTLHRKIVFHAGPTNSGKTYQALQRFTNAKSGVYCGPLKLLASEVYTKTNSLGVNCDLVTGEERLYAVDNFHPSAHLSSTVEMLSTQMKVDIAVIDEIQMLRDEQRGWAWTRALLGVVADEVHLCGEKAAIPIVQELLDPIGEHVDVFEYERKSSLTINTFGLGGFDNIQDGDCIVCFSRAAIFDTTKKLEKRGVKPAVIYGDLPPGTKLAQAAKFNDPDDPTTVLVATDAIGMGLNLNIQRVIFHSVNRPPNNELIPNYSALQIAGRAGRYGTTFDDGRAMTLKHEDIGILRDILSQPVADIEKVGIAPTFDQIETFSFHLPHASFVNLLDIFVSLCSVTEKFFLCTVDQIKSLAQEIDNIQLPLKVRYTFCTAPINADDKPVATAFKKMARRFSNGQPITFEWIHTDVLQWPKDKPSVIAELAELESDYDVTDLYLWLSLRYPDMFPDGDEVRAFSRQIDEYIQDGVDRIIELLNNSLRVKKPSHVKNNVPSTKSSRVNTEEGDVVSSKRKGKRRSVMEAIRNVLSPEELEELKRELRRADETSELKKS</sequence>
<dbReference type="FunFam" id="3.40.50.300:FF:000269">
    <property type="entry name" value="ATP-dependent RNA helicase SUPV3L1, mitochondrial"/>
    <property type="match status" value="1"/>
</dbReference>
<dbReference type="InterPro" id="IPR050699">
    <property type="entry name" value="RNA-DNA_Helicase"/>
</dbReference>
<feature type="domain" description="Helicase C-terminal" evidence="15">
    <location>
        <begin position="351"/>
        <end position="537"/>
    </location>
</feature>
<protein>
    <recommendedName>
        <fullName evidence="13">ATP-dependent RNA helicase SUV3 homolog, mitochondrial</fullName>
        <ecNumber evidence="5">3.6.4.13</ecNumber>
    </recommendedName>
</protein>
<evidence type="ECO:0000256" key="11">
    <source>
        <dbReference type="ARBA" id="ARBA00023128"/>
    </source>
</evidence>
<dbReference type="Pfam" id="PF18114">
    <property type="entry name" value="Suv3_N"/>
    <property type="match status" value="1"/>
</dbReference>
<accession>A0A1I7YB81</accession>
<dbReference type="SUPFAM" id="SSF52540">
    <property type="entry name" value="P-loop containing nucleoside triphosphate hydrolases"/>
    <property type="match status" value="1"/>
</dbReference>
<evidence type="ECO:0000256" key="12">
    <source>
        <dbReference type="ARBA" id="ARBA00047984"/>
    </source>
</evidence>
<dbReference type="InterPro" id="IPR041082">
    <property type="entry name" value="Suv3_C_1"/>
</dbReference>
<evidence type="ECO:0000256" key="6">
    <source>
        <dbReference type="ARBA" id="ARBA00022741"/>
    </source>
</evidence>
<proteinExistence type="inferred from homology"/>
<dbReference type="PANTHER" id="PTHR12131">
    <property type="entry name" value="ATP-DEPENDENT RNA AND DNA HELICASE"/>
    <property type="match status" value="1"/>
</dbReference>
<dbReference type="Gene3D" id="3.40.50.300">
    <property type="entry name" value="P-loop containing nucleotide triphosphate hydrolases"/>
    <property type="match status" value="2"/>
</dbReference>
<dbReference type="FunFam" id="1.20.58.1080:FF:000001">
    <property type="entry name" value="ATP-dependent RNA helicase SUPV3L1, mitochondrial"/>
    <property type="match status" value="1"/>
</dbReference>
<comment type="cofactor">
    <cofactor evidence="1">
        <name>Mn(2+)</name>
        <dbReference type="ChEBI" id="CHEBI:29035"/>
    </cofactor>
</comment>
<dbReference type="Pfam" id="PF18147">
    <property type="entry name" value="Suv3_C_1"/>
    <property type="match status" value="1"/>
</dbReference>
<comment type="cofactor">
    <cofactor evidence="2">
        <name>Mg(2+)</name>
        <dbReference type="ChEBI" id="CHEBI:18420"/>
    </cofactor>
</comment>
<evidence type="ECO:0000256" key="13">
    <source>
        <dbReference type="ARBA" id="ARBA00069703"/>
    </source>
</evidence>
<dbReference type="Pfam" id="PF00271">
    <property type="entry name" value="Helicase_C"/>
    <property type="match status" value="1"/>
</dbReference>
<dbReference type="Gene3D" id="1.20.58.1080">
    <property type="match status" value="1"/>
</dbReference>
<keyword evidence="6" id="KW-0547">Nucleotide-binding</keyword>
<dbReference type="GO" id="GO:0045025">
    <property type="term" value="C:mitochondrial degradosome"/>
    <property type="evidence" value="ECO:0007669"/>
    <property type="project" value="TreeGrafter"/>
</dbReference>
<dbReference type="InterPro" id="IPR041453">
    <property type="entry name" value="Suv3_N"/>
</dbReference>
<organism evidence="16 17">
    <name type="scientific">Steinernema glaseri</name>
    <dbReference type="NCBI Taxonomy" id="37863"/>
    <lineage>
        <taxon>Eukaryota</taxon>
        <taxon>Metazoa</taxon>
        <taxon>Ecdysozoa</taxon>
        <taxon>Nematoda</taxon>
        <taxon>Chromadorea</taxon>
        <taxon>Rhabditida</taxon>
        <taxon>Tylenchina</taxon>
        <taxon>Panagrolaimomorpha</taxon>
        <taxon>Strongyloidoidea</taxon>
        <taxon>Steinernematidae</taxon>
        <taxon>Steinernema</taxon>
    </lineage>
</organism>
<evidence type="ECO:0000256" key="4">
    <source>
        <dbReference type="ARBA" id="ARBA00008708"/>
    </source>
</evidence>
<dbReference type="PROSITE" id="PS51194">
    <property type="entry name" value="HELICASE_CTER"/>
    <property type="match status" value="1"/>
</dbReference>
<evidence type="ECO:0000313" key="16">
    <source>
        <dbReference type="Proteomes" id="UP000095287"/>
    </source>
</evidence>
<dbReference type="AlphaFoldDB" id="A0A1I7YB81"/>
<feature type="compositionally biased region" description="Polar residues" evidence="14">
    <location>
        <begin position="706"/>
        <end position="718"/>
    </location>
</feature>
<evidence type="ECO:0000256" key="10">
    <source>
        <dbReference type="ARBA" id="ARBA00022946"/>
    </source>
</evidence>
<evidence type="ECO:0000313" key="17">
    <source>
        <dbReference type="WBParaSite" id="L893_g14552.t1"/>
    </source>
</evidence>
<evidence type="ECO:0000256" key="8">
    <source>
        <dbReference type="ARBA" id="ARBA00022806"/>
    </source>
</evidence>
<evidence type="ECO:0000256" key="1">
    <source>
        <dbReference type="ARBA" id="ARBA00001936"/>
    </source>
</evidence>
<dbReference type="Gene3D" id="1.20.272.40">
    <property type="match status" value="1"/>
</dbReference>
<dbReference type="InterPro" id="IPR001650">
    <property type="entry name" value="Helicase_C-like"/>
</dbReference>
<evidence type="ECO:0000259" key="15">
    <source>
        <dbReference type="PROSITE" id="PS51194"/>
    </source>
</evidence>
<dbReference type="GO" id="GO:0016787">
    <property type="term" value="F:hydrolase activity"/>
    <property type="evidence" value="ECO:0007669"/>
    <property type="project" value="UniProtKB-KW"/>
</dbReference>
<comment type="catalytic activity">
    <reaction evidence="12">
        <text>ATP + H2O = ADP + phosphate + H(+)</text>
        <dbReference type="Rhea" id="RHEA:13065"/>
        <dbReference type="ChEBI" id="CHEBI:15377"/>
        <dbReference type="ChEBI" id="CHEBI:15378"/>
        <dbReference type="ChEBI" id="CHEBI:30616"/>
        <dbReference type="ChEBI" id="CHEBI:43474"/>
        <dbReference type="ChEBI" id="CHEBI:456216"/>
        <dbReference type="EC" id="3.6.4.13"/>
    </reaction>
</comment>
<dbReference type="Gene3D" id="1.10.1740.140">
    <property type="match status" value="1"/>
</dbReference>
<keyword evidence="10" id="KW-0809">Transit peptide</keyword>
<reference evidence="17" key="1">
    <citation type="submission" date="2016-11" db="UniProtKB">
        <authorList>
            <consortium name="WormBaseParasite"/>
        </authorList>
    </citation>
    <scope>IDENTIFICATION</scope>
</reference>
<dbReference type="CDD" id="cd17913">
    <property type="entry name" value="DEXQc_Suv3"/>
    <property type="match status" value="1"/>
</dbReference>
<keyword evidence="7" id="KW-0378">Hydrolase</keyword>
<evidence type="ECO:0000256" key="14">
    <source>
        <dbReference type="SAM" id="MobiDB-lite"/>
    </source>
</evidence>
<dbReference type="Pfam" id="PF22527">
    <property type="entry name" value="DEXQc_Suv3"/>
    <property type="match status" value="1"/>
</dbReference>
<evidence type="ECO:0000256" key="7">
    <source>
        <dbReference type="ARBA" id="ARBA00022801"/>
    </source>
</evidence>
<name>A0A1I7YB81_9BILA</name>
<evidence type="ECO:0000256" key="3">
    <source>
        <dbReference type="ARBA" id="ARBA00004173"/>
    </source>
</evidence>
<keyword evidence="8" id="KW-0347">Helicase</keyword>
<dbReference type="InterPro" id="IPR044774">
    <property type="entry name" value="Suv3_DEXQc"/>
</dbReference>
<keyword evidence="11" id="KW-0496">Mitochondrion</keyword>
<dbReference type="Proteomes" id="UP000095287">
    <property type="component" value="Unplaced"/>
</dbReference>
<keyword evidence="16" id="KW-1185">Reference proteome</keyword>
<comment type="subcellular location">
    <subcellularLocation>
        <location evidence="3">Mitochondrion</location>
    </subcellularLocation>
</comment>
<dbReference type="GO" id="GO:0000965">
    <property type="term" value="P:mitochondrial RNA 3'-end processing"/>
    <property type="evidence" value="ECO:0007669"/>
    <property type="project" value="TreeGrafter"/>
</dbReference>
<dbReference type="WBParaSite" id="L893_g14552.t1">
    <property type="protein sequence ID" value="L893_g14552.t1"/>
    <property type="gene ID" value="L893_g14552"/>
</dbReference>
<dbReference type="GO" id="GO:0003724">
    <property type="term" value="F:RNA helicase activity"/>
    <property type="evidence" value="ECO:0007669"/>
    <property type="project" value="UniProtKB-EC"/>
</dbReference>
<dbReference type="SMART" id="SM00490">
    <property type="entry name" value="HELICc"/>
    <property type="match status" value="1"/>
</dbReference>
<evidence type="ECO:0000256" key="2">
    <source>
        <dbReference type="ARBA" id="ARBA00001946"/>
    </source>
</evidence>
<keyword evidence="9" id="KW-0067">ATP-binding</keyword>
<dbReference type="InterPro" id="IPR055206">
    <property type="entry name" value="DEXQc_SUV3"/>
</dbReference>
<dbReference type="GO" id="GO:0005524">
    <property type="term" value="F:ATP binding"/>
    <property type="evidence" value="ECO:0007669"/>
    <property type="project" value="UniProtKB-KW"/>
</dbReference>
<dbReference type="InterPro" id="IPR027417">
    <property type="entry name" value="P-loop_NTPase"/>
</dbReference>
<feature type="region of interest" description="Disordered" evidence="14">
    <location>
        <begin position="704"/>
        <end position="732"/>
    </location>
</feature>
<dbReference type="InterPro" id="IPR022192">
    <property type="entry name" value="SUV3_C"/>
</dbReference>
<dbReference type="EC" id="3.6.4.13" evidence="5"/>